<reference evidence="2" key="1">
    <citation type="submission" date="2022-10" db="EMBL/GenBank/DDBJ databases">
        <authorList>
            <person name="Hyden B.L."/>
            <person name="Feng K."/>
            <person name="Yates T."/>
            <person name="Jawdy S."/>
            <person name="Smart L.B."/>
            <person name="Muchero W."/>
        </authorList>
    </citation>
    <scope>NUCLEOTIDE SEQUENCE</scope>
    <source>
        <tissue evidence="2">Shoot tip</tissue>
    </source>
</reference>
<accession>A0ABQ8ZIV5</accession>
<dbReference type="Proteomes" id="UP001141253">
    <property type="component" value="Chromosome 16"/>
</dbReference>
<organism evidence="2 3">
    <name type="scientific">Salix suchowensis</name>
    <dbReference type="NCBI Taxonomy" id="1278906"/>
    <lineage>
        <taxon>Eukaryota</taxon>
        <taxon>Viridiplantae</taxon>
        <taxon>Streptophyta</taxon>
        <taxon>Embryophyta</taxon>
        <taxon>Tracheophyta</taxon>
        <taxon>Spermatophyta</taxon>
        <taxon>Magnoliopsida</taxon>
        <taxon>eudicotyledons</taxon>
        <taxon>Gunneridae</taxon>
        <taxon>Pentapetalae</taxon>
        <taxon>rosids</taxon>
        <taxon>fabids</taxon>
        <taxon>Malpighiales</taxon>
        <taxon>Salicaceae</taxon>
        <taxon>Saliceae</taxon>
        <taxon>Salix</taxon>
    </lineage>
</organism>
<feature type="region of interest" description="Disordered" evidence="1">
    <location>
        <begin position="1"/>
        <end position="20"/>
    </location>
</feature>
<comment type="caution">
    <text evidence="2">The sequence shown here is derived from an EMBL/GenBank/DDBJ whole genome shotgun (WGS) entry which is preliminary data.</text>
</comment>
<dbReference type="EMBL" id="JAPFFI010000027">
    <property type="protein sequence ID" value="KAJ6301687.1"/>
    <property type="molecule type" value="Genomic_DNA"/>
</dbReference>
<sequence length="105" mass="11328">MPSNQTFAAGGPPPIGAQKANLDPVTRKIIEEFGYQEVGHLRAIITAVGGIPRPLYDLRYVGTIPYLATYSSRALVASLLGVESGQDAVIRTLLYEKADEKVMPL</sequence>
<keyword evidence="3" id="KW-1185">Reference proteome</keyword>
<evidence type="ECO:0000313" key="3">
    <source>
        <dbReference type="Proteomes" id="UP001141253"/>
    </source>
</evidence>
<reference evidence="2" key="2">
    <citation type="journal article" date="2023" name="Int. J. Mol. Sci.">
        <title>De Novo Assembly and Annotation of 11 Diverse Shrub Willow (Salix) Genomes Reveals Novel Gene Organization in Sex-Linked Regions.</title>
        <authorList>
            <person name="Hyden B."/>
            <person name="Feng K."/>
            <person name="Yates T.B."/>
            <person name="Jawdy S."/>
            <person name="Cereghino C."/>
            <person name="Smart L.B."/>
            <person name="Muchero W."/>
        </authorList>
    </citation>
    <scope>NUCLEOTIDE SEQUENCE</scope>
    <source>
        <tissue evidence="2">Shoot tip</tissue>
    </source>
</reference>
<protein>
    <submittedName>
        <fullName evidence="2">Uncharacterized protein</fullName>
    </submittedName>
</protein>
<gene>
    <name evidence="2" type="ORF">OIU77_015907</name>
</gene>
<evidence type="ECO:0000256" key="1">
    <source>
        <dbReference type="SAM" id="MobiDB-lite"/>
    </source>
</evidence>
<dbReference type="PANTHER" id="PTHR31694">
    <property type="entry name" value="DESICCATION-LIKE PROTEIN"/>
    <property type="match status" value="1"/>
</dbReference>
<dbReference type="InterPro" id="IPR052965">
    <property type="entry name" value="Pigment-catalase-like"/>
</dbReference>
<evidence type="ECO:0000313" key="2">
    <source>
        <dbReference type="EMBL" id="KAJ6301687.1"/>
    </source>
</evidence>
<dbReference type="PANTHER" id="PTHR31694:SF26">
    <property type="entry name" value="OS05G0151100 PROTEIN"/>
    <property type="match status" value="1"/>
</dbReference>
<dbReference type="Pfam" id="PF13668">
    <property type="entry name" value="Ferritin_2"/>
    <property type="match status" value="2"/>
</dbReference>
<name>A0ABQ8ZIV5_9ROSI</name>
<proteinExistence type="predicted"/>